<organism evidence="2 3">
    <name type="scientific">Daphnia magna</name>
    <dbReference type="NCBI Taxonomy" id="35525"/>
    <lineage>
        <taxon>Eukaryota</taxon>
        <taxon>Metazoa</taxon>
        <taxon>Ecdysozoa</taxon>
        <taxon>Arthropoda</taxon>
        <taxon>Crustacea</taxon>
        <taxon>Branchiopoda</taxon>
        <taxon>Diplostraca</taxon>
        <taxon>Cladocera</taxon>
        <taxon>Anomopoda</taxon>
        <taxon>Daphniidae</taxon>
        <taxon>Daphnia</taxon>
    </lineage>
</organism>
<protein>
    <submittedName>
        <fullName evidence="2">Uncharacterized protein</fullName>
    </submittedName>
</protein>
<dbReference type="AlphaFoldDB" id="A0A164QYT4"/>
<comment type="caution">
    <text evidence="2">The sequence shown here is derived from an EMBL/GenBank/DDBJ whole genome shotgun (WGS) entry which is preliminary data.</text>
</comment>
<evidence type="ECO:0000256" key="1">
    <source>
        <dbReference type="SAM" id="MobiDB-lite"/>
    </source>
</evidence>
<name>A0A164QYT4_9CRUS</name>
<gene>
    <name evidence="2" type="ORF">APZ42_027910</name>
</gene>
<sequence>MSHNKKVAKQSKVDPVPMSHRNQFFFERDRLS</sequence>
<keyword evidence="3" id="KW-1185">Reference proteome</keyword>
<evidence type="ECO:0000313" key="2">
    <source>
        <dbReference type="EMBL" id="KZS08188.1"/>
    </source>
</evidence>
<dbReference type="EMBL" id="LRGB01002296">
    <property type="protein sequence ID" value="KZS08188.1"/>
    <property type="molecule type" value="Genomic_DNA"/>
</dbReference>
<proteinExistence type="predicted"/>
<reference evidence="2 3" key="1">
    <citation type="submission" date="2016-03" db="EMBL/GenBank/DDBJ databases">
        <title>EvidentialGene: Evidence-directed Construction of Genes on Genomes.</title>
        <authorList>
            <person name="Gilbert D.G."/>
            <person name="Choi J.-H."/>
            <person name="Mockaitis K."/>
            <person name="Colbourne J."/>
            <person name="Pfrender M."/>
        </authorList>
    </citation>
    <scope>NUCLEOTIDE SEQUENCE [LARGE SCALE GENOMIC DNA]</scope>
    <source>
        <strain evidence="2 3">Xinb3</strain>
        <tissue evidence="2">Complete organism</tissue>
    </source>
</reference>
<feature type="region of interest" description="Disordered" evidence="1">
    <location>
        <begin position="1"/>
        <end position="32"/>
    </location>
</feature>
<accession>A0A164QYT4</accession>
<dbReference type="Proteomes" id="UP000076858">
    <property type="component" value="Unassembled WGS sequence"/>
</dbReference>
<evidence type="ECO:0000313" key="3">
    <source>
        <dbReference type="Proteomes" id="UP000076858"/>
    </source>
</evidence>